<comment type="caution">
    <text evidence="2">The sequence shown here is derived from an EMBL/GenBank/DDBJ whole genome shotgun (WGS) entry which is preliminary data.</text>
</comment>
<evidence type="ECO:0000313" key="3">
    <source>
        <dbReference type="Proteomes" id="UP001059480"/>
    </source>
</evidence>
<reference evidence="2" key="3">
    <citation type="journal article" date="2023" name="Microbiol. Resour. Announc.">
        <title>Draft Genome Sequence of Granulicatella sp. Strain S8, Isolated from a Marine Fish, Seriola quinqueradiata.</title>
        <authorList>
            <person name="Lee M."/>
            <person name="Farooq A."/>
            <person name="Jeong J.B."/>
            <person name="Jung M.Y."/>
        </authorList>
    </citation>
    <scope>NUCLEOTIDE SEQUENCE</scope>
    <source>
        <strain evidence="2">S8</strain>
    </source>
</reference>
<feature type="transmembrane region" description="Helical" evidence="1">
    <location>
        <begin position="36"/>
        <end position="54"/>
    </location>
</feature>
<reference evidence="2" key="2">
    <citation type="journal article" date="2023" name="Curr. Microbiol.">
        <title>Granulicatella seriolae sp. nov., a Novel Facultative Anaerobe Isolated from Yellowtail Marine Fish.</title>
        <authorList>
            <person name="Lee M."/>
            <person name="Choi Y.J."/>
            <person name="Farooq A."/>
            <person name="Jeong J.B."/>
            <person name="Jung M.Y."/>
        </authorList>
    </citation>
    <scope>NUCLEOTIDE SEQUENCE</scope>
    <source>
        <strain evidence="2">S8</strain>
    </source>
</reference>
<evidence type="ECO:0000256" key="1">
    <source>
        <dbReference type="SAM" id="Phobius"/>
    </source>
</evidence>
<keyword evidence="1" id="KW-1133">Transmembrane helix</keyword>
<protein>
    <recommendedName>
        <fullName evidence="4">DUF2273 domain-containing protein</fullName>
    </recommendedName>
</protein>
<proteinExistence type="predicted"/>
<keyword evidence="3" id="KW-1185">Reference proteome</keyword>
<dbReference type="RefSeq" id="WP_256944879.1">
    <property type="nucleotide sequence ID" value="NZ_JANHNZ010000003.1"/>
</dbReference>
<accession>A0ABT1WML9</accession>
<feature type="transmembrane region" description="Helical" evidence="1">
    <location>
        <begin position="12"/>
        <end position="30"/>
    </location>
</feature>
<keyword evidence="1" id="KW-0472">Membrane</keyword>
<gene>
    <name evidence="2" type="ORF">NPA36_04315</name>
</gene>
<reference evidence="2" key="1">
    <citation type="submission" date="2022-07" db="EMBL/GenBank/DDBJ databases">
        <authorList>
            <person name="Jung M.-Y."/>
            <person name="Lee M."/>
        </authorList>
    </citation>
    <scope>NUCLEOTIDE SEQUENCE</scope>
    <source>
        <strain evidence="2">S8</strain>
    </source>
</reference>
<keyword evidence="1" id="KW-0812">Transmembrane</keyword>
<dbReference type="Proteomes" id="UP001059480">
    <property type="component" value="Unassembled WGS sequence"/>
</dbReference>
<evidence type="ECO:0000313" key="2">
    <source>
        <dbReference type="EMBL" id="MCQ9209769.1"/>
    </source>
</evidence>
<evidence type="ECO:0008006" key="4">
    <source>
        <dbReference type="Google" id="ProtNLM"/>
    </source>
</evidence>
<dbReference type="EMBL" id="JANHNZ010000003">
    <property type="protein sequence ID" value="MCQ9209769.1"/>
    <property type="molecule type" value="Genomic_DNA"/>
</dbReference>
<sequence>MPNSPQERIKELTALNLIMLTGIVIGFAIGLLMNNILIGILIGMLGAFVTRVWYGKKLKNKHQDGE</sequence>
<name>A0ABT1WML9_9LACT</name>
<organism evidence="2 3">
    <name type="scientific">Granulicatella seriolae</name>
    <dbReference type="NCBI Taxonomy" id="2967226"/>
    <lineage>
        <taxon>Bacteria</taxon>
        <taxon>Bacillati</taxon>
        <taxon>Bacillota</taxon>
        <taxon>Bacilli</taxon>
        <taxon>Lactobacillales</taxon>
        <taxon>Carnobacteriaceae</taxon>
        <taxon>Granulicatella</taxon>
    </lineage>
</organism>